<keyword evidence="3" id="KW-1185">Reference proteome</keyword>
<dbReference type="PANTHER" id="PTHR34315">
    <property type="match status" value="1"/>
</dbReference>
<dbReference type="PANTHER" id="PTHR34315:SF1">
    <property type="entry name" value="INTRADIOL RING-CLEAVAGE DIOXYGENASES DOMAIN-CONTAINING PROTEIN-RELATED"/>
    <property type="match status" value="1"/>
</dbReference>
<dbReference type="SUPFAM" id="SSF49482">
    <property type="entry name" value="Aromatic compound dioxygenase"/>
    <property type="match status" value="1"/>
</dbReference>
<dbReference type="Proteomes" id="UP000005238">
    <property type="component" value="Unassembled WGS sequence"/>
</dbReference>
<accession>H3H631</accession>
<dbReference type="EMBL" id="DS566464">
    <property type="status" value="NOT_ANNOTATED_CDS"/>
    <property type="molecule type" value="Genomic_DNA"/>
</dbReference>
<reference evidence="2" key="2">
    <citation type="submission" date="2015-06" db="UniProtKB">
        <authorList>
            <consortium name="EnsemblProtists"/>
        </authorList>
    </citation>
    <scope>IDENTIFICATION</scope>
    <source>
        <strain evidence="2">Pr102</strain>
    </source>
</reference>
<dbReference type="HOGENOM" id="CLU_2297253_0_0_1"/>
<sequence>MAPIYTTLLIATAAIVAFASRDSVSVHGGQPAHARSPTLKRSLKDCASQVHLEPEVTQGPYYVNGELVRSDVREDQEGVDLYADVQIIDVNTCEPVNFLDL</sequence>
<evidence type="ECO:0000256" key="1">
    <source>
        <dbReference type="SAM" id="SignalP"/>
    </source>
</evidence>
<dbReference type="STRING" id="164328.H3H631"/>
<dbReference type="EnsemblProtists" id="Phyra86122">
    <property type="protein sequence ID" value="Phyra86122"/>
    <property type="gene ID" value="Phyra86122"/>
</dbReference>
<evidence type="ECO:0000313" key="3">
    <source>
        <dbReference type="Proteomes" id="UP000005238"/>
    </source>
</evidence>
<dbReference type="AlphaFoldDB" id="H3H631"/>
<keyword evidence="1" id="KW-0732">Signal</keyword>
<feature type="chain" id="PRO_5003588269" description="Pectate lyase" evidence="1">
    <location>
        <begin position="20"/>
        <end position="101"/>
    </location>
</feature>
<dbReference type="InterPro" id="IPR015889">
    <property type="entry name" value="Intradiol_dOase_core"/>
</dbReference>
<reference evidence="3" key="1">
    <citation type="journal article" date="2006" name="Science">
        <title>Phytophthora genome sequences uncover evolutionary origins and mechanisms of pathogenesis.</title>
        <authorList>
            <person name="Tyler B.M."/>
            <person name="Tripathy S."/>
            <person name="Zhang X."/>
            <person name="Dehal P."/>
            <person name="Jiang R.H."/>
            <person name="Aerts A."/>
            <person name="Arredondo F.D."/>
            <person name="Baxter L."/>
            <person name="Bensasson D."/>
            <person name="Beynon J.L."/>
            <person name="Chapman J."/>
            <person name="Damasceno C.M."/>
            <person name="Dorrance A.E."/>
            <person name="Dou D."/>
            <person name="Dickerman A.W."/>
            <person name="Dubchak I.L."/>
            <person name="Garbelotto M."/>
            <person name="Gijzen M."/>
            <person name="Gordon S.G."/>
            <person name="Govers F."/>
            <person name="Grunwald N.J."/>
            <person name="Huang W."/>
            <person name="Ivors K.L."/>
            <person name="Jones R.W."/>
            <person name="Kamoun S."/>
            <person name="Krampis K."/>
            <person name="Lamour K.H."/>
            <person name="Lee M.K."/>
            <person name="McDonald W.H."/>
            <person name="Medina M."/>
            <person name="Meijer H.J."/>
            <person name="Nordberg E.K."/>
            <person name="Maclean D.J."/>
            <person name="Ospina-Giraldo M.D."/>
            <person name="Morris P.F."/>
            <person name="Phuntumart V."/>
            <person name="Putnam N.H."/>
            <person name="Rash S."/>
            <person name="Rose J.K."/>
            <person name="Sakihama Y."/>
            <person name="Salamov A.A."/>
            <person name="Savidor A."/>
            <person name="Scheuring C.F."/>
            <person name="Smith B.M."/>
            <person name="Sobral B.W."/>
            <person name="Terry A."/>
            <person name="Torto-Alalibo T.A."/>
            <person name="Win J."/>
            <person name="Xu Z."/>
            <person name="Zhang H."/>
            <person name="Grigoriev I.V."/>
            <person name="Rokhsar D.S."/>
            <person name="Boore J.L."/>
        </authorList>
    </citation>
    <scope>NUCLEOTIDE SEQUENCE [LARGE SCALE GENOMIC DNA]</scope>
    <source>
        <strain evidence="3">Pr102</strain>
    </source>
</reference>
<dbReference type="GO" id="GO:0005506">
    <property type="term" value="F:iron ion binding"/>
    <property type="evidence" value="ECO:0007669"/>
    <property type="project" value="InterPro"/>
</dbReference>
<organism evidence="2 3">
    <name type="scientific">Phytophthora ramorum</name>
    <name type="common">Sudden oak death agent</name>
    <dbReference type="NCBI Taxonomy" id="164328"/>
    <lineage>
        <taxon>Eukaryota</taxon>
        <taxon>Sar</taxon>
        <taxon>Stramenopiles</taxon>
        <taxon>Oomycota</taxon>
        <taxon>Peronosporomycetes</taxon>
        <taxon>Peronosporales</taxon>
        <taxon>Peronosporaceae</taxon>
        <taxon>Phytophthora</taxon>
    </lineage>
</organism>
<evidence type="ECO:0008006" key="4">
    <source>
        <dbReference type="Google" id="ProtNLM"/>
    </source>
</evidence>
<evidence type="ECO:0000313" key="2">
    <source>
        <dbReference type="EnsemblProtists" id="Phyra86122"/>
    </source>
</evidence>
<proteinExistence type="predicted"/>
<feature type="signal peptide" evidence="1">
    <location>
        <begin position="1"/>
        <end position="19"/>
    </location>
</feature>
<dbReference type="GO" id="GO:0016702">
    <property type="term" value="F:oxidoreductase activity, acting on single donors with incorporation of molecular oxygen, incorporation of two atoms of oxygen"/>
    <property type="evidence" value="ECO:0007669"/>
    <property type="project" value="InterPro"/>
</dbReference>
<name>H3H631_PHYRM</name>
<dbReference type="InParanoid" id="H3H631"/>
<dbReference type="Gene3D" id="2.60.130.10">
    <property type="entry name" value="Aromatic compound dioxygenase"/>
    <property type="match status" value="1"/>
</dbReference>
<protein>
    <recommendedName>
        <fullName evidence="4">Pectate lyase</fullName>
    </recommendedName>
</protein>